<organism evidence="4 5">
    <name type="scientific">Sphingobium amiense</name>
    <dbReference type="NCBI Taxonomy" id="135719"/>
    <lineage>
        <taxon>Bacteria</taxon>
        <taxon>Pseudomonadati</taxon>
        <taxon>Pseudomonadota</taxon>
        <taxon>Alphaproteobacteria</taxon>
        <taxon>Sphingomonadales</taxon>
        <taxon>Sphingomonadaceae</taxon>
        <taxon>Sphingobium</taxon>
    </lineage>
</organism>
<dbReference type="Gene3D" id="1.10.540.10">
    <property type="entry name" value="Acyl-CoA dehydrogenase/oxidase, N-terminal domain"/>
    <property type="match status" value="1"/>
</dbReference>
<dbReference type="GO" id="GO:0050660">
    <property type="term" value="F:flavin adenine dinucleotide binding"/>
    <property type="evidence" value="ECO:0007669"/>
    <property type="project" value="InterPro"/>
</dbReference>
<dbReference type="RefSeq" id="WP_066701196.1">
    <property type="nucleotide sequence ID" value="NZ_AP018664.1"/>
</dbReference>
<dbReference type="PANTHER" id="PTHR43292">
    <property type="entry name" value="ACYL-COA DEHYDROGENASE"/>
    <property type="match status" value="1"/>
</dbReference>
<evidence type="ECO:0000313" key="5">
    <source>
        <dbReference type="Proteomes" id="UP000279959"/>
    </source>
</evidence>
<dbReference type="AlphaFoldDB" id="A0A494W1B7"/>
<dbReference type="GO" id="GO:0005886">
    <property type="term" value="C:plasma membrane"/>
    <property type="evidence" value="ECO:0007669"/>
    <property type="project" value="TreeGrafter"/>
</dbReference>
<dbReference type="InterPro" id="IPR006091">
    <property type="entry name" value="Acyl-CoA_Oxase/DH_mid-dom"/>
</dbReference>
<dbReference type="Gene3D" id="2.40.110.10">
    <property type="entry name" value="Butyryl-CoA Dehydrogenase, subunit A, domain 2"/>
    <property type="match status" value="1"/>
</dbReference>
<proteinExistence type="predicted"/>
<dbReference type="InterPro" id="IPR046373">
    <property type="entry name" value="Acyl-CoA_Oxase/DH_mid-dom_sf"/>
</dbReference>
<accession>A0A494W1B7</accession>
<protein>
    <submittedName>
        <fullName evidence="4">Acyl-CoA dehydrogenase</fullName>
    </submittedName>
</protein>
<feature type="domain" description="Acyl-CoA dehydrogenase/oxidase N-terminal" evidence="3">
    <location>
        <begin position="15"/>
        <end position="125"/>
    </location>
</feature>
<sequence>MVDFNFQQVPSNDAMETLRQEVRDFLAVEIGDRKPAERALSWAGHDAAFSRKVGERGWLGMTWPGRYCGHERSALERYVVLEEMLTAGAPVSAHWIADRQSGPLILRVGTEEQRQRYLPGIARGEIFFCAGLSEPDTGSDLASARTRAVETDAGWVVNGTKIWNTNGHRSHYMILFCRTDAPSSDARHSGFSQFIVDMSLPGIEVRPILDMAGEHHLNEIHFSDALLPKDALLGPKGSGWQQVISELAHERSGPERFLSSFPLLVELARALGDSPSAHAAASLGRLAGQVAVLRQMSLSVAGMLQRGEDPTVAAAIVKDLGAVLEQEVIEVARLLVATEPDLTGQDFAASLATTLLASPSFSLRGGAREILRGIIARGLNLR</sequence>
<evidence type="ECO:0000259" key="3">
    <source>
        <dbReference type="Pfam" id="PF02771"/>
    </source>
</evidence>
<name>A0A494W1B7_9SPHN</name>
<gene>
    <name evidence="4" type="ORF">SAMIE_1019050</name>
</gene>
<dbReference type="PANTHER" id="PTHR43292:SF4">
    <property type="entry name" value="ACYL-COA DEHYDROGENASE FADE34"/>
    <property type="match status" value="1"/>
</dbReference>
<keyword evidence="1" id="KW-0560">Oxidoreductase</keyword>
<dbReference type="InterPro" id="IPR052161">
    <property type="entry name" value="Mycobact_Acyl-CoA_DH"/>
</dbReference>
<dbReference type="GO" id="GO:0016627">
    <property type="term" value="F:oxidoreductase activity, acting on the CH-CH group of donors"/>
    <property type="evidence" value="ECO:0007669"/>
    <property type="project" value="InterPro"/>
</dbReference>
<dbReference type="InterPro" id="IPR013786">
    <property type="entry name" value="AcylCoA_DH/ox_N"/>
</dbReference>
<feature type="domain" description="Acyl-CoA oxidase/dehydrogenase middle" evidence="2">
    <location>
        <begin position="129"/>
        <end position="224"/>
    </location>
</feature>
<dbReference type="InterPro" id="IPR037069">
    <property type="entry name" value="AcylCoA_DH/ox_N_sf"/>
</dbReference>
<dbReference type="Gene3D" id="1.20.140.10">
    <property type="entry name" value="Butyryl-CoA Dehydrogenase, subunit A, domain 3"/>
    <property type="match status" value="1"/>
</dbReference>
<dbReference type="Proteomes" id="UP000279959">
    <property type="component" value="Chromosome"/>
</dbReference>
<reference evidence="4 5" key="1">
    <citation type="submission" date="2018-05" db="EMBL/GenBank/DDBJ databases">
        <title>Complete Genome Sequence of the Nonylphenol-Degrading Bacterium Sphingobium amiense DSM 16289T.</title>
        <authorList>
            <person name="Ootsuka M."/>
            <person name="Nishizawa T."/>
            <person name="Ohta H."/>
        </authorList>
    </citation>
    <scope>NUCLEOTIDE SEQUENCE [LARGE SCALE GENOMIC DNA]</scope>
    <source>
        <strain evidence="4 5">DSM 16289</strain>
    </source>
</reference>
<dbReference type="KEGG" id="sami:SAMIE_1019050"/>
<evidence type="ECO:0000256" key="1">
    <source>
        <dbReference type="ARBA" id="ARBA00023002"/>
    </source>
</evidence>
<dbReference type="SUPFAM" id="SSF56645">
    <property type="entry name" value="Acyl-CoA dehydrogenase NM domain-like"/>
    <property type="match status" value="1"/>
</dbReference>
<dbReference type="Pfam" id="PF02770">
    <property type="entry name" value="Acyl-CoA_dh_M"/>
    <property type="match status" value="1"/>
</dbReference>
<dbReference type="EMBL" id="AP018664">
    <property type="protein sequence ID" value="BBD98404.1"/>
    <property type="molecule type" value="Genomic_DNA"/>
</dbReference>
<dbReference type="InterPro" id="IPR009100">
    <property type="entry name" value="AcylCoA_DH/oxidase_NM_dom_sf"/>
</dbReference>
<dbReference type="Pfam" id="PF02771">
    <property type="entry name" value="Acyl-CoA_dh_N"/>
    <property type="match status" value="1"/>
</dbReference>
<keyword evidence="5" id="KW-1185">Reference proteome</keyword>
<evidence type="ECO:0000259" key="2">
    <source>
        <dbReference type="Pfam" id="PF02770"/>
    </source>
</evidence>
<evidence type="ECO:0000313" key="4">
    <source>
        <dbReference type="EMBL" id="BBD98404.1"/>
    </source>
</evidence>